<proteinExistence type="predicted"/>
<keyword evidence="6" id="KW-1185">Reference proteome</keyword>
<keyword evidence="2 5" id="KW-0489">Methyltransferase</keyword>
<gene>
    <name evidence="5" type="ordered locus">Rfer_3515</name>
</gene>
<evidence type="ECO:0000313" key="5">
    <source>
        <dbReference type="EMBL" id="ABD71220.1"/>
    </source>
</evidence>
<dbReference type="HOGENOM" id="CLU_037990_2_3_4"/>
<evidence type="ECO:0000313" key="6">
    <source>
        <dbReference type="Proteomes" id="UP000008332"/>
    </source>
</evidence>
<dbReference type="EMBL" id="CP000267">
    <property type="protein sequence ID" value="ABD71220.1"/>
    <property type="molecule type" value="Genomic_DNA"/>
</dbReference>
<dbReference type="GO" id="GO:0009234">
    <property type="term" value="P:menaquinone biosynthetic process"/>
    <property type="evidence" value="ECO:0007669"/>
    <property type="project" value="UniProtKB-KW"/>
</dbReference>
<dbReference type="GO" id="GO:0032259">
    <property type="term" value="P:methylation"/>
    <property type="evidence" value="ECO:0007669"/>
    <property type="project" value="UniProtKB-KW"/>
</dbReference>
<dbReference type="CDD" id="cd02440">
    <property type="entry name" value="AdoMet_MTases"/>
    <property type="match status" value="1"/>
</dbReference>
<dbReference type="PROSITE" id="PS51608">
    <property type="entry name" value="SAM_MT_UBIE"/>
    <property type="match status" value="1"/>
</dbReference>
<dbReference type="KEGG" id="rfr:Rfer_3515"/>
<evidence type="ECO:0000256" key="3">
    <source>
        <dbReference type="ARBA" id="ARBA00022679"/>
    </source>
</evidence>
<dbReference type="Gene3D" id="3.40.50.150">
    <property type="entry name" value="Vaccinia Virus protein VP39"/>
    <property type="match status" value="1"/>
</dbReference>
<evidence type="ECO:0000256" key="4">
    <source>
        <dbReference type="ARBA" id="ARBA00022691"/>
    </source>
</evidence>
<dbReference type="AlphaFoldDB" id="Q21SN3"/>
<evidence type="ECO:0000256" key="1">
    <source>
        <dbReference type="ARBA" id="ARBA00022428"/>
    </source>
</evidence>
<dbReference type="OrthoDB" id="9795634at2"/>
<organism evidence="5 6">
    <name type="scientific">Albidiferax ferrireducens (strain ATCC BAA-621 / DSM 15236 / T118)</name>
    <name type="common">Rhodoferax ferrireducens</name>
    <dbReference type="NCBI Taxonomy" id="338969"/>
    <lineage>
        <taxon>Bacteria</taxon>
        <taxon>Pseudomonadati</taxon>
        <taxon>Pseudomonadota</taxon>
        <taxon>Betaproteobacteria</taxon>
        <taxon>Burkholderiales</taxon>
        <taxon>Comamonadaceae</taxon>
        <taxon>Rhodoferax</taxon>
    </lineage>
</organism>
<sequence>MAEQQPTFDAAKYKNAQREQWNKDGAAWRRWNPTLDRWYGEVTRKMLDLARIQPGQRILDIAAGAGEPAVSASERVGPSGYVLATDISEGIVELALQVARERGLKQIEARAMDGEKLDLPDASFDAVLCRLGLMYMPHPVTALREWRRALRPGGRVAVVVFSTPDRNSWGALPASIIRRRAQLPPPVPGQPGPFSLGAPRVLENIFSQAEFANPEVHTVQVPLRMASSAEYVRVAREAFGGFNAMMAHLPPQERESVWNEVEGAMHSFDSPAGFEVPGECLVGAATK</sequence>
<keyword evidence="1" id="KW-0474">Menaquinone biosynthesis</keyword>
<dbReference type="eggNOG" id="COG2226">
    <property type="taxonomic scope" value="Bacteria"/>
</dbReference>
<reference evidence="6" key="1">
    <citation type="submission" date="2006-02" db="EMBL/GenBank/DDBJ databases">
        <title>Complete sequence of chromosome of Rhodoferax ferrireducens DSM 15236.</title>
        <authorList>
            <person name="Copeland A."/>
            <person name="Lucas S."/>
            <person name="Lapidus A."/>
            <person name="Barry K."/>
            <person name="Detter J.C."/>
            <person name="Glavina del Rio T."/>
            <person name="Hammon N."/>
            <person name="Israni S."/>
            <person name="Pitluck S."/>
            <person name="Brettin T."/>
            <person name="Bruce D."/>
            <person name="Han C."/>
            <person name="Tapia R."/>
            <person name="Gilna P."/>
            <person name="Kiss H."/>
            <person name="Schmutz J."/>
            <person name="Larimer F."/>
            <person name="Land M."/>
            <person name="Kyrpides N."/>
            <person name="Ivanova N."/>
            <person name="Richardson P."/>
        </authorList>
    </citation>
    <scope>NUCLEOTIDE SEQUENCE [LARGE SCALE GENOMIC DNA]</scope>
    <source>
        <strain evidence="6">ATCC BAA-621 / DSM 15236 / T118</strain>
    </source>
</reference>
<dbReference type="Proteomes" id="UP000008332">
    <property type="component" value="Chromosome"/>
</dbReference>
<evidence type="ECO:0000256" key="2">
    <source>
        <dbReference type="ARBA" id="ARBA00022603"/>
    </source>
</evidence>
<dbReference type="SUPFAM" id="SSF53335">
    <property type="entry name" value="S-adenosyl-L-methionine-dependent methyltransferases"/>
    <property type="match status" value="1"/>
</dbReference>
<keyword evidence="4" id="KW-0949">S-adenosyl-L-methionine</keyword>
<dbReference type="PANTHER" id="PTHR43591">
    <property type="entry name" value="METHYLTRANSFERASE"/>
    <property type="match status" value="1"/>
</dbReference>
<name>Q21SN3_ALBFT</name>
<dbReference type="InterPro" id="IPR029063">
    <property type="entry name" value="SAM-dependent_MTases_sf"/>
</dbReference>
<keyword evidence="3 5" id="KW-0808">Transferase</keyword>
<dbReference type="PANTHER" id="PTHR43591:SF24">
    <property type="entry name" value="2-METHOXY-6-POLYPRENYL-1,4-BENZOQUINOL METHYLASE, MITOCHONDRIAL"/>
    <property type="match status" value="1"/>
</dbReference>
<dbReference type="InterPro" id="IPR004033">
    <property type="entry name" value="UbiE/COQ5_MeTrFase"/>
</dbReference>
<dbReference type="GO" id="GO:0008168">
    <property type="term" value="F:methyltransferase activity"/>
    <property type="evidence" value="ECO:0007669"/>
    <property type="project" value="UniProtKB-KW"/>
</dbReference>
<accession>Q21SN3</accession>
<protein>
    <submittedName>
        <fullName evidence="5">UbiE/COQ5 methyltransferase</fullName>
    </submittedName>
</protein>
<dbReference type="Pfam" id="PF01209">
    <property type="entry name" value="Ubie_methyltran"/>
    <property type="match status" value="1"/>
</dbReference>
<dbReference type="RefSeq" id="WP_011465783.1">
    <property type="nucleotide sequence ID" value="NC_007908.1"/>
</dbReference>